<protein>
    <recommendedName>
        <fullName evidence="1">Myb/SANT-like domain-containing protein</fullName>
    </recommendedName>
</protein>
<feature type="domain" description="Myb/SANT-like" evidence="1">
    <location>
        <begin position="11"/>
        <end position="62"/>
    </location>
</feature>
<dbReference type="OrthoDB" id="618098at2759"/>
<reference evidence="2 3" key="1">
    <citation type="submission" date="2015-01" db="EMBL/GenBank/DDBJ databases">
        <title>Genome of allotetraploid Gossypium barbadense reveals genomic plasticity and fiber elongation in cotton evolution.</title>
        <authorList>
            <person name="Chen X."/>
            <person name="Liu X."/>
            <person name="Zhao B."/>
            <person name="Zheng H."/>
            <person name="Hu Y."/>
            <person name="Lu G."/>
            <person name="Yang C."/>
            <person name="Chen J."/>
            <person name="Shan C."/>
            <person name="Zhang L."/>
            <person name="Zhou Y."/>
            <person name="Wang L."/>
            <person name="Guo W."/>
            <person name="Bai Y."/>
            <person name="Ruan J."/>
            <person name="Shangguan X."/>
            <person name="Mao Y."/>
            <person name="Jiang J."/>
            <person name="Zhu Y."/>
            <person name="Lei J."/>
            <person name="Kang H."/>
            <person name="Chen S."/>
            <person name="He X."/>
            <person name="Wang R."/>
            <person name="Wang Y."/>
            <person name="Chen J."/>
            <person name="Wang L."/>
            <person name="Yu S."/>
            <person name="Wang B."/>
            <person name="Wei J."/>
            <person name="Song S."/>
            <person name="Lu X."/>
            <person name="Gao Z."/>
            <person name="Gu W."/>
            <person name="Deng X."/>
            <person name="Ma D."/>
            <person name="Wang S."/>
            <person name="Liang W."/>
            <person name="Fang L."/>
            <person name="Cai C."/>
            <person name="Zhu X."/>
            <person name="Zhou B."/>
            <person name="Zhang Y."/>
            <person name="Chen Z."/>
            <person name="Xu S."/>
            <person name="Zhu R."/>
            <person name="Wang S."/>
            <person name="Zhang T."/>
            <person name="Zhao G."/>
        </authorList>
    </citation>
    <scope>NUCLEOTIDE SEQUENCE [LARGE SCALE GENOMIC DNA]</scope>
    <source>
        <strain evidence="3">cv. Xinhai21</strain>
        <tissue evidence="2">Leaf</tissue>
    </source>
</reference>
<dbReference type="PANTHER" id="PTHR48464">
    <property type="match status" value="1"/>
</dbReference>
<evidence type="ECO:0000313" key="3">
    <source>
        <dbReference type="Proteomes" id="UP000239757"/>
    </source>
</evidence>
<accession>A0A2P5XIQ8</accession>
<dbReference type="EMBL" id="KZ664788">
    <property type="protein sequence ID" value="PPS03231.1"/>
    <property type="molecule type" value="Genomic_DNA"/>
</dbReference>
<evidence type="ECO:0000259" key="1">
    <source>
        <dbReference type="Pfam" id="PF12776"/>
    </source>
</evidence>
<proteinExistence type="predicted"/>
<evidence type="ECO:0000313" key="2">
    <source>
        <dbReference type="EMBL" id="PPS03231.1"/>
    </source>
</evidence>
<dbReference type="Pfam" id="PF12776">
    <property type="entry name" value="Myb_DNA-bind_3"/>
    <property type="match status" value="1"/>
</dbReference>
<dbReference type="PANTHER" id="PTHR48464:SF1">
    <property type="entry name" value="MYB_SANT-LIKE DOMAIN-CONTAINING PROTEIN"/>
    <property type="match status" value="1"/>
</dbReference>
<dbReference type="AlphaFoldDB" id="A0A2P5XIQ8"/>
<dbReference type="Proteomes" id="UP000239757">
    <property type="component" value="Unassembled WGS sequence"/>
</dbReference>
<dbReference type="InterPro" id="IPR024752">
    <property type="entry name" value="Myb/SANT-like_dom"/>
</dbReference>
<gene>
    <name evidence="2" type="ORF">GOBAR_AA17434</name>
</gene>
<name>A0A2P5XIQ8_GOSBA</name>
<sequence>MIEKVLPHAMLKAKHNLESRIRILKKDWAIIYGMLSEKDNSGFGWDEHRQIIVVEDEVWESYISSHKKARQFRTRSFPFYEKFIFIYAKDRATEKDAQTSIDILKNYMLRMLLIKGILKKEALTMDGKLMLP</sequence>
<organism evidence="2 3">
    <name type="scientific">Gossypium barbadense</name>
    <name type="common">Sea Island cotton</name>
    <name type="synonym">Hibiscus barbadensis</name>
    <dbReference type="NCBI Taxonomy" id="3634"/>
    <lineage>
        <taxon>Eukaryota</taxon>
        <taxon>Viridiplantae</taxon>
        <taxon>Streptophyta</taxon>
        <taxon>Embryophyta</taxon>
        <taxon>Tracheophyta</taxon>
        <taxon>Spermatophyta</taxon>
        <taxon>Magnoliopsida</taxon>
        <taxon>eudicotyledons</taxon>
        <taxon>Gunneridae</taxon>
        <taxon>Pentapetalae</taxon>
        <taxon>rosids</taxon>
        <taxon>malvids</taxon>
        <taxon>Malvales</taxon>
        <taxon>Malvaceae</taxon>
        <taxon>Malvoideae</taxon>
        <taxon>Gossypium</taxon>
    </lineage>
</organism>